<evidence type="ECO:0000256" key="1">
    <source>
        <dbReference type="ARBA" id="ARBA00022737"/>
    </source>
</evidence>
<evidence type="ECO:0000313" key="5">
    <source>
        <dbReference type="EMBL" id="KAG5311836.1"/>
    </source>
</evidence>
<dbReference type="GO" id="GO:0004674">
    <property type="term" value="F:protein serine/threonine kinase activity"/>
    <property type="evidence" value="ECO:0007669"/>
    <property type="project" value="InterPro"/>
</dbReference>
<dbReference type="CDD" id="cd11622">
    <property type="entry name" value="HR1_PKN_1"/>
    <property type="match status" value="1"/>
</dbReference>
<dbReference type="FunFam" id="1.10.287.160:FF:000003">
    <property type="entry name" value="Putative serine/threonine-protein kinase N2"/>
    <property type="match status" value="1"/>
</dbReference>
<dbReference type="GO" id="GO:0007165">
    <property type="term" value="P:signal transduction"/>
    <property type="evidence" value="ECO:0007669"/>
    <property type="project" value="InterPro"/>
</dbReference>
<comment type="caution">
    <text evidence="5">The sequence shown here is derived from an EMBL/GenBank/DDBJ whole genome shotgun (WGS) entry which is preliminary data.</text>
</comment>
<keyword evidence="6" id="KW-1185">Reference proteome</keyword>
<evidence type="ECO:0000256" key="2">
    <source>
        <dbReference type="PROSITE-ProRule" id="PRU01207"/>
    </source>
</evidence>
<dbReference type="InterPro" id="IPR036274">
    <property type="entry name" value="HR1_rpt_sf"/>
</dbReference>
<keyword evidence="5" id="KW-0418">Kinase</keyword>
<sequence>MSFIGLDKKRKSVVCKCIPLTKVTSSRYLRTCVTPCAGDYIRHPVLYELSSKYGVAGSDQVPLPARLDVLREHIRREIRKELKIKAGAEKLREVATDRKSLSDVATIVKKANSKLNELQAELQQLESQIILTQGQPQSPQQNHSNGQDTPLSPMGPSSPSQEGLFTDLRLLSLEKQLNIELKVKQGAENMIQSLTSGHRDKKLLQEAQQMLDDSRAKIEFLRMRIMKVRQSRQQQRGDAPPPNGETASNKDRYEPSLELALEERVEELRHRLRIEAAVVEGAKNVIRLLQSAKVADKKALTEIGGDAIPQYYHPSGKNCATNGIVKHKQLNS</sequence>
<evidence type="ECO:0000313" key="6">
    <source>
        <dbReference type="Proteomes" id="UP000667349"/>
    </source>
</evidence>
<feature type="domain" description="REM-1" evidence="4">
    <location>
        <begin position="156"/>
        <end position="234"/>
    </location>
</feature>
<name>A0A836EPP1_9HYME</name>
<keyword evidence="1" id="KW-0677">Repeat</keyword>
<accession>A0A836EPP1</accession>
<dbReference type="Proteomes" id="UP000667349">
    <property type="component" value="Unassembled WGS sequence"/>
</dbReference>
<evidence type="ECO:0000256" key="3">
    <source>
        <dbReference type="SAM" id="MobiDB-lite"/>
    </source>
</evidence>
<dbReference type="SMART" id="SM00742">
    <property type="entry name" value="Hr1"/>
    <property type="match status" value="3"/>
</dbReference>
<dbReference type="CDD" id="cd11623">
    <property type="entry name" value="HR1_PKN_2"/>
    <property type="match status" value="1"/>
</dbReference>
<keyword evidence="2" id="KW-0175">Coiled coil</keyword>
<dbReference type="PROSITE" id="PS51860">
    <property type="entry name" value="REM_1"/>
    <property type="match status" value="2"/>
</dbReference>
<dbReference type="SUPFAM" id="SSF46585">
    <property type="entry name" value="HR1 repeat"/>
    <property type="match status" value="3"/>
</dbReference>
<dbReference type="InterPro" id="IPR011072">
    <property type="entry name" value="HR1_rho-bd"/>
</dbReference>
<reference evidence="5" key="1">
    <citation type="submission" date="2020-02" db="EMBL/GenBank/DDBJ databases">
        <title>Relaxed selection underlies rapid genomic changes in the transitions from sociality to social parasitism in ants.</title>
        <authorList>
            <person name="Bi X."/>
        </authorList>
    </citation>
    <scope>NUCLEOTIDE SEQUENCE</scope>
    <source>
        <strain evidence="5">BGI-DK2013a</strain>
        <tissue evidence="5">Whole body</tissue>
    </source>
</reference>
<organism evidence="5 6">
    <name type="scientific">Acromyrmex insinuator</name>
    <dbReference type="NCBI Taxonomy" id="230686"/>
    <lineage>
        <taxon>Eukaryota</taxon>
        <taxon>Metazoa</taxon>
        <taxon>Ecdysozoa</taxon>
        <taxon>Arthropoda</taxon>
        <taxon>Hexapoda</taxon>
        <taxon>Insecta</taxon>
        <taxon>Pterygota</taxon>
        <taxon>Neoptera</taxon>
        <taxon>Endopterygota</taxon>
        <taxon>Hymenoptera</taxon>
        <taxon>Apocrita</taxon>
        <taxon>Aculeata</taxon>
        <taxon>Formicoidea</taxon>
        <taxon>Formicidae</taxon>
        <taxon>Myrmicinae</taxon>
        <taxon>Acromyrmex</taxon>
    </lineage>
</organism>
<dbReference type="Pfam" id="PF02185">
    <property type="entry name" value="HR1"/>
    <property type="match status" value="2"/>
</dbReference>
<feature type="region of interest" description="Disordered" evidence="3">
    <location>
        <begin position="132"/>
        <end position="163"/>
    </location>
</feature>
<feature type="domain" description="REM-1" evidence="4">
    <location>
        <begin position="57"/>
        <end position="131"/>
    </location>
</feature>
<dbReference type="InterPro" id="IPR037313">
    <property type="entry name" value="PKN_HR1_1"/>
</dbReference>
<keyword evidence="5" id="KW-0808">Transferase</keyword>
<dbReference type="EMBL" id="JAANHZ010000345">
    <property type="protein sequence ID" value="KAG5311836.1"/>
    <property type="molecule type" value="Genomic_DNA"/>
</dbReference>
<dbReference type="GO" id="GO:0031267">
    <property type="term" value="F:small GTPase binding"/>
    <property type="evidence" value="ECO:0007669"/>
    <property type="project" value="InterPro"/>
</dbReference>
<dbReference type="Gene3D" id="1.10.287.160">
    <property type="entry name" value="HR1 repeat"/>
    <property type="match status" value="3"/>
</dbReference>
<evidence type="ECO:0000259" key="4">
    <source>
        <dbReference type="PROSITE" id="PS51860"/>
    </source>
</evidence>
<feature type="non-terminal residue" evidence="5">
    <location>
        <position position="1"/>
    </location>
</feature>
<gene>
    <name evidence="5" type="primary">Pkn</name>
    <name evidence="5" type="ORF">G6Z75_0008621</name>
</gene>
<protein>
    <submittedName>
        <fullName evidence="5">PKN kinase</fullName>
    </submittedName>
</protein>
<feature type="region of interest" description="Disordered" evidence="3">
    <location>
        <begin position="229"/>
        <end position="254"/>
    </location>
</feature>
<dbReference type="AlphaFoldDB" id="A0A836EPP1"/>
<proteinExistence type="predicted"/>
<feature type="compositionally biased region" description="Polar residues" evidence="3">
    <location>
        <begin position="134"/>
        <end position="163"/>
    </location>
</feature>
<feature type="non-terminal residue" evidence="5">
    <location>
        <position position="332"/>
    </location>
</feature>